<dbReference type="RefSeq" id="XP_007841609.1">
    <property type="nucleotide sequence ID" value="XM_007843418.1"/>
</dbReference>
<feature type="compositionally biased region" description="Acidic residues" evidence="1">
    <location>
        <begin position="127"/>
        <end position="154"/>
    </location>
</feature>
<evidence type="ECO:0000313" key="2">
    <source>
        <dbReference type="EMBL" id="ETS73232.1"/>
    </source>
</evidence>
<proteinExistence type="predicted"/>
<dbReference type="EMBL" id="KI912122">
    <property type="protein sequence ID" value="ETS73232.1"/>
    <property type="molecule type" value="Genomic_DNA"/>
</dbReference>
<feature type="compositionally biased region" description="Basic residues" evidence="1">
    <location>
        <begin position="8"/>
        <end position="18"/>
    </location>
</feature>
<dbReference type="InParanoid" id="W3WJD0"/>
<dbReference type="GeneID" id="19279850"/>
<feature type="region of interest" description="Disordered" evidence="1">
    <location>
        <begin position="500"/>
        <end position="530"/>
    </location>
</feature>
<dbReference type="HOGENOM" id="CLU_513977_0_0_1"/>
<sequence>MPNTTLKASRKSGLRKRSRSSDSETEQRVQLQEARRTGRVQPAQGQGSDLGSEEMDYEVHDGSDGDDDFELSAANETEDEEEDEEDDDDGEAVKSNAGKSRAKGGSAAKRGFKAGRLGHGQGNASDPSDDDESSDSDGDSDPSNDSSEDSDIDLIDSGSEIEAKARVNESRKKLDKKTHEQRITEGFNALEDYKELQKIAMDQPAKLKRSFQKTKAWLERAQSKGELMQLIPTIETFKTKGWTDQLEQDFLEAYGQSDELRHVKTLTIPGSNTSFLAMWRKISRYGATKQIRRQNRKGKQVGVAFADPIWTGRFCDHLVVLALGGPWMGNMKLLSCMIAYVKACQIDDRRSLSWKHGTTCLFMKMMQTWLAEGNRGRSIPQLHKEVRKEILAHGDSLPAYSSLLRKIEKHFFVPHAESNGNNDTRVSYYHVETTDLGELIKVIRSVRDAGHPHWPSLNEAAKIASTARAKQDPPKNVEEFRKLYKESRLADLRAEWLRDHPVTNLSPDVASEADTDAGDPATSPDPFDDD</sequence>
<feature type="compositionally biased region" description="Low complexity" evidence="1">
    <location>
        <begin position="94"/>
        <end position="109"/>
    </location>
</feature>
<accession>W3WJD0</accession>
<gene>
    <name evidence="2" type="ORF">PFICI_14837</name>
</gene>
<feature type="region of interest" description="Disordered" evidence="1">
    <location>
        <begin position="1"/>
        <end position="160"/>
    </location>
</feature>
<name>W3WJD0_PESFW</name>
<evidence type="ECO:0000313" key="3">
    <source>
        <dbReference type="Proteomes" id="UP000030651"/>
    </source>
</evidence>
<dbReference type="OrthoDB" id="5220943at2759"/>
<dbReference type="OMA" id="CELMSST"/>
<reference evidence="3" key="1">
    <citation type="journal article" date="2015" name="BMC Genomics">
        <title>Genomic and transcriptomic analysis of the endophytic fungus Pestalotiopsis fici reveals its lifestyle and high potential for synthesis of natural products.</title>
        <authorList>
            <person name="Wang X."/>
            <person name="Zhang X."/>
            <person name="Liu L."/>
            <person name="Xiang M."/>
            <person name="Wang W."/>
            <person name="Sun X."/>
            <person name="Che Y."/>
            <person name="Guo L."/>
            <person name="Liu G."/>
            <person name="Guo L."/>
            <person name="Wang C."/>
            <person name="Yin W.B."/>
            <person name="Stadler M."/>
            <person name="Zhang X."/>
            <person name="Liu X."/>
        </authorList>
    </citation>
    <scope>NUCLEOTIDE SEQUENCE [LARGE SCALE GENOMIC DNA]</scope>
    <source>
        <strain evidence="3">W106-1 / CGMCC3.15140</strain>
    </source>
</reference>
<protein>
    <submittedName>
        <fullName evidence="2">Uncharacterized protein</fullName>
    </submittedName>
</protein>
<feature type="compositionally biased region" description="Acidic residues" evidence="1">
    <location>
        <begin position="64"/>
        <end position="90"/>
    </location>
</feature>
<dbReference type="STRING" id="1229662.W3WJD0"/>
<dbReference type="Proteomes" id="UP000030651">
    <property type="component" value="Unassembled WGS sequence"/>
</dbReference>
<keyword evidence="3" id="KW-1185">Reference proteome</keyword>
<dbReference type="AlphaFoldDB" id="W3WJD0"/>
<organism evidence="2 3">
    <name type="scientific">Pestalotiopsis fici (strain W106-1 / CGMCC3.15140)</name>
    <dbReference type="NCBI Taxonomy" id="1229662"/>
    <lineage>
        <taxon>Eukaryota</taxon>
        <taxon>Fungi</taxon>
        <taxon>Dikarya</taxon>
        <taxon>Ascomycota</taxon>
        <taxon>Pezizomycotina</taxon>
        <taxon>Sordariomycetes</taxon>
        <taxon>Xylariomycetidae</taxon>
        <taxon>Amphisphaeriales</taxon>
        <taxon>Sporocadaceae</taxon>
        <taxon>Pestalotiopsis</taxon>
    </lineage>
</organism>
<evidence type="ECO:0000256" key="1">
    <source>
        <dbReference type="SAM" id="MobiDB-lite"/>
    </source>
</evidence>
<dbReference type="KEGG" id="pfy:PFICI_14837"/>